<dbReference type="InterPro" id="IPR001810">
    <property type="entry name" value="F-box_dom"/>
</dbReference>
<gene>
    <name evidence="2" type="ORF">RirG_269440</name>
</gene>
<dbReference type="HOGENOM" id="CLU_028913_1_0_1"/>
<protein>
    <recommendedName>
        <fullName evidence="1">F-box domain-containing protein</fullName>
    </recommendedName>
</protein>
<dbReference type="Gene3D" id="3.80.10.10">
    <property type="entry name" value="Ribonuclease Inhibitor"/>
    <property type="match status" value="1"/>
</dbReference>
<dbReference type="Proteomes" id="UP000022910">
    <property type="component" value="Unassembled WGS sequence"/>
</dbReference>
<sequence length="488" mass="57976">MSLNEDVLSQIFKELKDDKNSLYSCLLVNRLWCAITVPILWRNPNHHYYFLPSSLIYHTFNSFCYYSKPRNLFNTILLHLSEESRDILKNQGINIDEKYKHPLFNYINYWKYLNFLFMRDLIYDSGIDKSKVSIIKNEILKLFINKNTNFVHLTILNHLTCVPIYLDYQPHLISGFECCFSKLESIHCNNYFNQDILKELAKICKSIKELKFDIICQNTTSGIIELIEVQKNLIDVNFSKFVRFNNRLFIRYLEESLIKHADTIQCLKINRIPILKLKKFLSYFVSLLRLEIVFNKFWDDSDKENLTLPILKALKVRLVSPNIVINIIENTKGHLSEICLDYDDYHDNGIEKIIQAIYQNCSNLQYLKLLCEIGSLISELENLLINCQFLNELVIDALNNFDMDKLFILLTKFSPITLFKFEFIDYRINSDDIKLFFDNWKDRNPMLLKLMYQRISISNEIEQQLEDLVEEYKAKGIIKKYFFGCYSV</sequence>
<evidence type="ECO:0000313" key="2">
    <source>
        <dbReference type="EMBL" id="EXX50587.1"/>
    </source>
</evidence>
<comment type="caution">
    <text evidence="2">The sequence shown here is derived from an EMBL/GenBank/DDBJ whole genome shotgun (WGS) entry which is preliminary data.</text>
</comment>
<feature type="domain" description="F-box" evidence="1">
    <location>
        <begin position="6"/>
        <end position="45"/>
    </location>
</feature>
<keyword evidence="3" id="KW-1185">Reference proteome</keyword>
<dbReference type="Pfam" id="PF12937">
    <property type="entry name" value="F-box-like"/>
    <property type="match status" value="1"/>
</dbReference>
<dbReference type="InterPro" id="IPR036047">
    <property type="entry name" value="F-box-like_dom_sf"/>
</dbReference>
<reference evidence="2 3" key="1">
    <citation type="submission" date="2014-02" db="EMBL/GenBank/DDBJ databases">
        <title>Single nucleus genome sequencing reveals high similarity among nuclei of an endomycorrhizal fungus.</title>
        <authorList>
            <person name="Lin K."/>
            <person name="Geurts R."/>
            <person name="Zhang Z."/>
            <person name="Limpens E."/>
            <person name="Saunders D.G."/>
            <person name="Mu D."/>
            <person name="Pang E."/>
            <person name="Cao H."/>
            <person name="Cha H."/>
            <person name="Lin T."/>
            <person name="Zhou Q."/>
            <person name="Shang Y."/>
            <person name="Li Y."/>
            <person name="Ivanov S."/>
            <person name="Sharma T."/>
            <person name="Velzen R.V."/>
            <person name="Ruijter N.D."/>
            <person name="Aanen D.K."/>
            <person name="Win J."/>
            <person name="Kamoun S."/>
            <person name="Bisseling T."/>
            <person name="Huang S."/>
        </authorList>
    </citation>
    <scope>NUCLEOTIDE SEQUENCE [LARGE SCALE GENOMIC DNA]</scope>
    <source>
        <strain evidence="3">DAOM197198w</strain>
    </source>
</reference>
<organism evidence="2 3">
    <name type="scientific">Rhizophagus irregularis (strain DAOM 197198w)</name>
    <name type="common">Glomus intraradices</name>
    <dbReference type="NCBI Taxonomy" id="1432141"/>
    <lineage>
        <taxon>Eukaryota</taxon>
        <taxon>Fungi</taxon>
        <taxon>Fungi incertae sedis</taxon>
        <taxon>Mucoromycota</taxon>
        <taxon>Glomeromycotina</taxon>
        <taxon>Glomeromycetes</taxon>
        <taxon>Glomerales</taxon>
        <taxon>Glomeraceae</taxon>
        <taxon>Rhizophagus</taxon>
    </lineage>
</organism>
<evidence type="ECO:0000259" key="1">
    <source>
        <dbReference type="Pfam" id="PF12937"/>
    </source>
</evidence>
<evidence type="ECO:0000313" key="3">
    <source>
        <dbReference type="Proteomes" id="UP000022910"/>
    </source>
</evidence>
<dbReference type="InterPro" id="IPR032675">
    <property type="entry name" value="LRR_dom_sf"/>
</dbReference>
<dbReference type="AlphaFoldDB" id="A0A015I0X8"/>
<name>A0A015I0X8_RHIIW</name>
<accession>A0A015I0X8</accession>
<dbReference type="SUPFAM" id="SSF81383">
    <property type="entry name" value="F-box domain"/>
    <property type="match status" value="1"/>
</dbReference>
<dbReference type="EMBL" id="JEMT01029881">
    <property type="protein sequence ID" value="EXX50587.1"/>
    <property type="molecule type" value="Genomic_DNA"/>
</dbReference>
<proteinExistence type="predicted"/>